<dbReference type="OrthoDB" id="8886722at2759"/>
<name>A0A401SGK2_CHIPU</name>
<dbReference type="CDD" id="cd21912">
    <property type="entry name" value="CC1_T3JAM"/>
    <property type="match status" value="1"/>
</dbReference>
<proteinExistence type="predicted"/>
<protein>
    <recommendedName>
        <fullName evidence="5">TRAF3-interacting JNK-activating modulator</fullName>
    </recommendedName>
</protein>
<sequence>MGSSPKRGLSPGGSGSSKKRRLFAESYDEKLERRHENHLNRFGRNNITTCRSSPRERNVEQNSRQVQFLKRRNLTIDEEEIKKKPAKASHHRAERTTAAATSTAVAASVLEVGLKLPSQNLTAVSQTSPQFVSCSNDTPLSKEPTHWGAKDSNLHFCASVPPQHHDSTIKRISKRDKATQMPSGIPGEIGELIRKEASQQTECGVAVLDKEIQQLSEYLKEALHRELMLKQKLTILQQLLATVLQAAEKSWKVQLDDDSMRCKLQSLENQLHTWTQNHSRGSLEESMAEMQQQKLKYELVAKESLQKAIKEKTAAEQTLVNVQRSLSIAEKECSHWKESYNRARADCAELTTRHSETTDQLHILQTKLQRAESDDVLLRNLQTKLHNVQSETQKLLDKIDALREENEIQQEQFLRSKANLQNAEEQKQIMASTIMSLQELLQKKTIQATEHEKVMQQNDLLSARSEHQHQALQLKVNKLSDQLEKQSALLHAKEEECIELHSKLTIMQNEHRAFVKNMQHPPTKSKSFQKKPTQRRCCRCVAFLLMAATTAGLAVLWANLDNIPF</sequence>
<feature type="coiled-coil region" evidence="1">
    <location>
        <begin position="283"/>
        <end position="440"/>
    </location>
</feature>
<dbReference type="OMA" id="KEKEWDF"/>
<dbReference type="PANTHER" id="PTHR15715:SF21">
    <property type="entry name" value="TRAF3-INTERACTING JNK-ACTIVATING MODULATOR"/>
    <property type="match status" value="1"/>
</dbReference>
<gene>
    <name evidence="3" type="ORF">chiPu_0007912</name>
</gene>
<accession>A0A401SGK2</accession>
<dbReference type="Proteomes" id="UP000287033">
    <property type="component" value="Unassembled WGS sequence"/>
</dbReference>
<dbReference type="InterPro" id="IPR051176">
    <property type="entry name" value="Cent_Immune-Sig_Mod"/>
</dbReference>
<evidence type="ECO:0000313" key="4">
    <source>
        <dbReference type="Proteomes" id="UP000287033"/>
    </source>
</evidence>
<dbReference type="AlphaFoldDB" id="A0A401SGK2"/>
<evidence type="ECO:0008006" key="5">
    <source>
        <dbReference type="Google" id="ProtNLM"/>
    </source>
</evidence>
<dbReference type="EMBL" id="BEZZ01000253">
    <property type="protein sequence ID" value="GCC29470.1"/>
    <property type="molecule type" value="Genomic_DNA"/>
</dbReference>
<feature type="region of interest" description="Disordered" evidence="2">
    <location>
        <begin position="44"/>
        <end position="65"/>
    </location>
</feature>
<evidence type="ECO:0000313" key="3">
    <source>
        <dbReference type="EMBL" id="GCC29470.1"/>
    </source>
</evidence>
<keyword evidence="4" id="KW-1185">Reference proteome</keyword>
<feature type="region of interest" description="Disordered" evidence="2">
    <location>
        <begin position="1"/>
        <end position="29"/>
    </location>
</feature>
<reference evidence="3 4" key="1">
    <citation type="journal article" date="2018" name="Nat. Ecol. Evol.">
        <title>Shark genomes provide insights into elasmobranch evolution and the origin of vertebrates.</title>
        <authorList>
            <person name="Hara Y"/>
            <person name="Yamaguchi K"/>
            <person name="Onimaru K"/>
            <person name="Kadota M"/>
            <person name="Koyanagi M"/>
            <person name="Keeley SD"/>
            <person name="Tatsumi K"/>
            <person name="Tanaka K"/>
            <person name="Motone F"/>
            <person name="Kageyama Y"/>
            <person name="Nozu R"/>
            <person name="Adachi N"/>
            <person name="Nishimura O"/>
            <person name="Nakagawa R"/>
            <person name="Tanegashima C"/>
            <person name="Kiyatake I"/>
            <person name="Matsumoto R"/>
            <person name="Murakumo K"/>
            <person name="Nishida K"/>
            <person name="Terakita A"/>
            <person name="Kuratani S"/>
            <person name="Sato K"/>
            <person name="Hyodo S Kuraku.S."/>
        </authorList>
    </citation>
    <scope>NUCLEOTIDE SEQUENCE [LARGE SCALE GENOMIC DNA]</scope>
</reference>
<evidence type="ECO:0000256" key="2">
    <source>
        <dbReference type="SAM" id="MobiDB-lite"/>
    </source>
</evidence>
<feature type="coiled-coil region" evidence="1">
    <location>
        <begin position="469"/>
        <end position="496"/>
    </location>
</feature>
<dbReference type="STRING" id="137246.A0A401SGK2"/>
<evidence type="ECO:0000256" key="1">
    <source>
        <dbReference type="SAM" id="Coils"/>
    </source>
</evidence>
<organism evidence="3 4">
    <name type="scientific">Chiloscyllium punctatum</name>
    <name type="common">Brownbanded bambooshark</name>
    <name type="synonym">Hemiscyllium punctatum</name>
    <dbReference type="NCBI Taxonomy" id="137246"/>
    <lineage>
        <taxon>Eukaryota</taxon>
        <taxon>Metazoa</taxon>
        <taxon>Chordata</taxon>
        <taxon>Craniata</taxon>
        <taxon>Vertebrata</taxon>
        <taxon>Chondrichthyes</taxon>
        <taxon>Elasmobranchii</taxon>
        <taxon>Galeomorphii</taxon>
        <taxon>Galeoidea</taxon>
        <taxon>Orectolobiformes</taxon>
        <taxon>Hemiscylliidae</taxon>
        <taxon>Chiloscyllium</taxon>
    </lineage>
</organism>
<comment type="caution">
    <text evidence="3">The sequence shown here is derived from an EMBL/GenBank/DDBJ whole genome shotgun (WGS) entry which is preliminary data.</text>
</comment>
<dbReference type="PANTHER" id="PTHR15715">
    <property type="entry name" value="CENTROSOMAL PROTEIN OF 170 KDA"/>
    <property type="match status" value="1"/>
</dbReference>
<keyword evidence="1" id="KW-0175">Coiled coil</keyword>